<keyword evidence="10 19" id="KW-0418">Kinase</keyword>
<comment type="subcellular location">
    <subcellularLocation>
        <location evidence="1">Membrane</location>
        <topology evidence="1">Single-pass type I membrane protein</topology>
    </subcellularLocation>
</comment>
<keyword evidence="11 15" id="KW-0067">ATP-binding</keyword>
<comment type="similarity">
    <text evidence="2">Belongs to the leguminous lectin family.</text>
</comment>
<reference evidence="19" key="1">
    <citation type="journal article" date="2023" name="Science">
        <title>Elucidation of the pathway for biosynthesis of saponin adjuvants from the soapbark tree.</title>
        <authorList>
            <person name="Reed J."/>
            <person name="Orme A."/>
            <person name="El-Demerdash A."/>
            <person name="Owen C."/>
            <person name="Martin L.B.B."/>
            <person name="Misra R.C."/>
            <person name="Kikuchi S."/>
            <person name="Rejzek M."/>
            <person name="Martin A.C."/>
            <person name="Harkess A."/>
            <person name="Leebens-Mack J."/>
            <person name="Louveau T."/>
            <person name="Stephenson M.J."/>
            <person name="Osbourn A."/>
        </authorList>
    </citation>
    <scope>NUCLEOTIDE SEQUENCE</scope>
    <source>
        <strain evidence="19">S10</strain>
    </source>
</reference>
<comment type="similarity">
    <text evidence="3">In the N-terminal section; belongs to the leguminous lectin family.</text>
</comment>
<sequence length="603" mass="67471">MSPTRWETCLNFLGTHCFVIFLILFILPPFVYPISFSKTYFDAGDLDILYEGDGKSSSISIELNLVGTPFRVGRAIYAESLHLWDSSTGILTDFTTSFSFTVATRGSDGFAFFLAPVGYKIPPNSAAENLGLFNITSRRGLPNNQIIFIEFDTMVNPEIDPPPPVKKHIGINNNSISSLAYASWNLEYNITQEVLIAYNSTTKDLVVVLSNESNSGSISLSHNINLMEALPEWITIGFSASTGNLALGLSFGFLYVKKKRSKNIDSHGNDLERETFPRRFHYQELVVATNSFANDRRLGQGGSGQVYKGILIDLCRLVAVKRIIAKSENSDRTFINEAKIISRLIHRNLVQFIGWCNEEDEILLVHEFMPNGSLDTHLFGNRRTLQWNLRYKIALGLASAMHYLHEDAEQCVIHRDIKSANVLLGRDFSTKLGDFGVAKLVDPLLRTQMNGVVGTYGYLAPEYFNHGKASKESDMYSFGVVALEIVCGRRTYLDNEGDHVPLLKWVWELYVAGDILNAADERLKMEFDESEMRCLLIVGLWCTHPNDRKRPKAGQVIKVLQLGAPLPELPHDMHENVVHPTHGGQANSIQSQPITSSLEKGGR</sequence>
<evidence type="ECO:0000256" key="5">
    <source>
        <dbReference type="ARBA" id="ARBA00022679"/>
    </source>
</evidence>
<dbReference type="CDD" id="cd06899">
    <property type="entry name" value="lectin_legume_LecRK_Arcelin_ConA"/>
    <property type="match status" value="1"/>
</dbReference>
<dbReference type="Gene3D" id="2.60.120.200">
    <property type="match status" value="1"/>
</dbReference>
<evidence type="ECO:0000313" key="19">
    <source>
        <dbReference type="EMBL" id="KAJ7958467.1"/>
    </source>
</evidence>
<feature type="binding site" evidence="15">
    <location>
        <position position="326"/>
    </location>
    <ligand>
        <name>ATP</name>
        <dbReference type="ChEBI" id="CHEBI:30616"/>
    </ligand>
</feature>
<feature type="transmembrane region" description="Helical" evidence="17">
    <location>
        <begin position="12"/>
        <end position="32"/>
    </location>
</feature>
<dbReference type="Gene3D" id="1.10.510.10">
    <property type="entry name" value="Transferase(Phosphotransferase) domain 1"/>
    <property type="match status" value="1"/>
</dbReference>
<dbReference type="GO" id="GO:0004672">
    <property type="term" value="F:protein kinase activity"/>
    <property type="evidence" value="ECO:0007669"/>
    <property type="project" value="InterPro"/>
</dbReference>
<dbReference type="Gene3D" id="3.30.200.20">
    <property type="entry name" value="Phosphorylase Kinase, domain 1"/>
    <property type="match status" value="1"/>
</dbReference>
<proteinExistence type="inferred from homology"/>
<evidence type="ECO:0000259" key="18">
    <source>
        <dbReference type="PROSITE" id="PS50011"/>
    </source>
</evidence>
<keyword evidence="14 19" id="KW-0675">Receptor</keyword>
<evidence type="ECO:0000256" key="12">
    <source>
        <dbReference type="ARBA" id="ARBA00022989"/>
    </source>
</evidence>
<gene>
    <name evidence="19" type="ORF">O6P43_019195</name>
</gene>
<dbReference type="InterPro" id="IPR013320">
    <property type="entry name" value="ConA-like_dom_sf"/>
</dbReference>
<comment type="similarity">
    <text evidence="4">In the C-terminal section; belongs to the protein kinase superfamily. Ser/Thr protein kinase family.</text>
</comment>
<evidence type="ECO:0000256" key="11">
    <source>
        <dbReference type="ARBA" id="ARBA00022840"/>
    </source>
</evidence>
<keyword evidence="5" id="KW-0808">Transferase</keyword>
<evidence type="ECO:0000256" key="8">
    <source>
        <dbReference type="ARBA" id="ARBA00022734"/>
    </source>
</evidence>
<keyword evidence="20" id="KW-1185">Reference proteome</keyword>
<dbReference type="InterPro" id="IPR001220">
    <property type="entry name" value="Legume_lectin_dom"/>
</dbReference>
<dbReference type="PROSITE" id="PS00107">
    <property type="entry name" value="PROTEIN_KINASE_ATP"/>
    <property type="match status" value="1"/>
</dbReference>
<keyword evidence="9 15" id="KW-0547">Nucleotide-binding</keyword>
<dbReference type="InterPro" id="IPR011009">
    <property type="entry name" value="Kinase-like_dom_sf"/>
</dbReference>
<dbReference type="Pfam" id="PF00069">
    <property type="entry name" value="Pkinase"/>
    <property type="match status" value="1"/>
</dbReference>
<dbReference type="SUPFAM" id="SSF49899">
    <property type="entry name" value="Concanavalin A-like lectins/glucanases"/>
    <property type="match status" value="1"/>
</dbReference>
<evidence type="ECO:0000256" key="9">
    <source>
        <dbReference type="ARBA" id="ARBA00022741"/>
    </source>
</evidence>
<dbReference type="InterPro" id="IPR008271">
    <property type="entry name" value="Ser/Thr_kinase_AS"/>
</dbReference>
<keyword evidence="12 17" id="KW-1133">Transmembrane helix</keyword>
<evidence type="ECO:0000256" key="1">
    <source>
        <dbReference type="ARBA" id="ARBA00004479"/>
    </source>
</evidence>
<accession>A0AAD7PKH6</accession>
<keyword evidence="6 17" id="KW-0812">Transmembrane</keyword>
<evidence type="ECO:0000256" key="15">
    <source>
        <dbReference type="PROSITE-ProRule" id="PRU10141"/>
    </source>
</evidence>
<name>A0AAD7PKH6_QUISA</name>
<feature type="compositionally biased region" description="Polar residues" evidence="16">
    <location>
        <begin position="584"/>
        <end position="603"/>
    </location>
</feature>
<keyword evidence="7" id="KW-0732">Signal</keyword>
<evidence type="ECO:0000256" key="13">
    <source>
        <dbReference type="ARBA" id="ARBA00023136"/>
    </source>
</evidence>
<dbReference type="AlphaFoldDB" id="A0AAD7PKH6"/>
<dbReference type="Proteomes" id="UP001163823">
    <property type="component" value="Chromosome 8"/>
</dbReference>
<evidence type="ECO:0000256" key="6">
    <source>
        <dbReference type="ARBA" id="ARBA00022692"/>
    </source>
</evidence>
<evidence type="ECO:0000256" key="4">
    <source>
        <dbReference type="ARBA" id="ARBA00010217"/>
    </source>
</evidence>
<evidence type="ECO:0000256" key="2">
    <source>
        <dbReference type="ARBA" id="ARBA00007606"/>
    </source>
</evidence>
<dbReference type="PROSITE" id="PS50011">
    <property type="entry name" value="PROTEIN_KINASE_DOM"/>
    <property type="match status" value="1"/>
</dbReference>
<evidence type="ECO:0000256" key="16">
    <source>
        <dbReference type="SAM" id="MobiDB-lite"/>
    </source>
</evidence>
<feature type="domain" description="Protein kinase" evidence="18">
    <location>
        <begin position="292"/>
        <end position="569"/>
    </location>
</feature>
<evidence type="ECO:0000256" key="14">
    <source>
        <dbReference type="ARBA" id="ARBA00023170"/>
    </source>
</evidence>
<evidence type="ECO:0000256" key="3">
    <source>
        <dbReference type="ARBA" id="ARBA00008536"/>
    </source>
</evidence>
<dbReference type="PANTHER" id="PTHR27007">
    <property type="match status" value="1"/>
</dbReference>
<dbReference type="InterPro" id="IPR017441">
    <property type="entry name" value="Protein_kinase_ATP_BS"/>
</dbReference>
<evidence type="ECO:0000256" key="10">
    <source>
        <dbReference type="ARBA" id="ARBA00022777"/>
    </source>
</evidence>
<evidence type="ECO:0000256" key="7">
    <source>
        <dbReference type="ARBA" id="ARBA00022729"/>
    </source>
</evidence>
<evidence type="ECO:0000313" key="20">
    <source>
        <dbReference type="Proteomes" id="UP001163823"/>
    </source>
</evidence>
<dbReference type="GO" id="GO:0016020">
    <property type="term" value="C:membrane"/>
    <property type="evidence" value="ECO:0007669"/>
    <property type="project" value="UniProtKB-SubCell"/>
</dbReference>
<dbReference type="GO" id="GO:0030246">
    <property type="term" value="F:carbohydrate binding"/>
    <property type="evidence" value="ECO:0007669"/>
    <property type="project" value="UniProtKB-KW"/>
</dbReference>
<keyword evidence="8" id="KW-0430">Lectin</keyword>
<dbReference type="InterPro" id="IPR050528">
    <property type="entry name" value="L-type_Lectin-RKs"/>
</dbReference>
<evidence type="ECO:0000256" key="17">
    <source>
        <dbReference type="SAM" id="Phobius"/>
    </source>
</evidence>
<dbReference type="EMBL" id="JARAOO010000008">
    <property type="protein sequence ID" value="KAJ7958467.1"/>
    <property type="molecule type" value="Genomic_DNA"/>
</dbReference>
<keyword evidence="13 17" id="KW-0472">Membrane</keyword>
<dbReference type="InterPro" id="IPR000719">
    <property type="entry name" value="Prot_kinase_dom"/>
</dbReference>
<feature type="region of interest" description="Disordered" evidence="16">
    <location>
        <begin position="571"/>
        <end position="603"/>
    </location>
</feature>
<dbReference type="GO" id="GO:0005524">
    <property type="term" value="F:ATP binding"/>
    <property type="evidence" value="ECO:0007669"/>
    <property type="project" value="UniProtKB-UniRule"/>
</dbReference>
<dbReference type="PROSITE" id="PS00108">
    <property type="entry name" value="PROTEIN_KINASE_ST"/>
    <property type="match status" value="1"/>
</dbReference>
<protein>
    <submittedName>
        <fullName evidence="19">Lectin receptor kinase</fullName>
    </submittedName>
</protein>
<dbReference type="FunFam" id="1.10.510.10:FF:000522">
    <property type="entry name" value="L-type lectin-domain containing receptor kinase IX.1"/>
    <property type="match status" value="1"/>
</dbReference>
<comment type="caution">
    <text evidence="19">The sequence shown here is derived from an EMBL/GenBank/DDBJ whole genome shotgun (WGS) entry which is preliminary data.</text>
</comment>
<organism evidence="19 20">
    <name type="scientific">Quillaja saponaria</name>
    <name type="common">Soap bark tree</name>
    <dbReference type="NCBI Taxonomy" id="32244"/>
    <lineage>
        <taxon>Eukaryota</taxon>
        <taxon>Viridiplantae</taxon>
        <taxon>Streptophyta</taxon>
        <taxon>Embryophyta</taxon>
        <taxon>Tracheophyta</taxon>
        <taxon>Spermatophyta</taxon>
        <taxon>Magnoliopsida</taxon>
        <taxon>eudicotyledons</taxon>
        <taxon>Gunneridae</taxon>
        <taxon>Pentapetalae</taxon>
        <taxon>rosids</taxon>
        <taxon>fabids</taxon>
        <taxon>Fabales</taxon>
        <taxon>Quillajaceae</taxon>
        <taxon>Quillaja</taxon>
    </lineage>
</organism>
<dbReference type="Pfam" id="PF00139">
    <property type="entry name" value="Lectin_legB"/>
    <property type="match status" value="1"/>
</dbReference>
<dbReference type="KEGG" id="qsa:O6P43_019195"/>
<dbReference type="SUPFAM" id="SSF56112">
    <property type="entry name" value="Protein kinase-like (PK-like)"/>
    <property type="match status" value="1"/>
</dbReference>
<dbReference type="SMART" id="SM00220">
    <property type="entry name" value="S_TKc"/>
    <property type="match status" value="1"/>
</dbReference>